<dbReference type="Proteomes" id="UP001154282">
    <property type="component" value="Unassembled WGS sequence"/>
</dbReference>
<dbReference type="AlphaFoldDB" id="A0AAV0L7G1"/>
<evidence type="ECO:0000256" key="4">
    <source>
        <dbReference type="ARBA" id="ARBA00022692"/>
    </source>
</evidence>
<keyword evidence="8" id="KW-1071">Ligand-gated ion channel</keyword>
<organism evidence="12 13">
    <name type="scientific">Linum tenue</name>
    <dbReference type="NCBI Taxonomy" id="586396"/>
    <lineage>
        <taxon>Eukaryota</taxon>
        <taxon>Viridiplantae</taxon>
        <taxon>Streptophyta</taxon>
        <taxon>Embryophyta</taxon>
        <taxon>Tracheophyta</taxon>
        <taxon>Spermatophyta</taxon>
        <taxon>Magnoliopsida</taxon>
        <taxon>eudicotyledons</taxon>
        <taxon>Gunneridae</taxon>
        <taxon>Pentapetalae</taxon>
        <taxon>rosids</taxon>
        <taxon>fabids</taxon>
        <taxon>Malpighiales</taxon>
        <taxon>Linaceae</taxon>
        <taxon>Linum</taxon>
    </lineage>
</organism>
<dbReference type="InterPro" id="IPR000595">
    <property type="entry name" value="cNMP-bd_dom"/>
</dbReference>
<sequence length="625" mass="70868">MVKCWNGGNGLLGIRRLCSGGWAPRIFRRREKLVRRWNAFFLVLCGVALLVDPLFLYIPRINSVQNHCVDFDRSLATFSTALRSVVDFLYLIRIHFRFRTAFAAPSSTVSGAVELVEDGSAIARRYLFSFFPVDLVSLLPFPQVLVIVAWFMKKARGSGTLTAITALQLGVSLQLVPRVCRIYQLNQEVIKTSYAIKKGAIARTVMTIFLYVAAAHVIGAFWYSLSIRRQMDCWRAACDSQTSGCVYNAILTCGNDRNSPMNNSSTSVLLEQSCPTGSGVAGGSLQIINYGMFADAINSGVLKSLHFERKLLYCFWWALQSLRSVTNFPLIQVTIPTLSWYNKESSIVENELILQCLNCSTLGQNIKPSLDSTWEICFAIGIFVLGLFLFSLVIAVIQTRILTTTIRMEEMKMKWEDVEKWMSSHFVPQELKRRVRRHEEYRWRRQQGVDFHDLLRSLPKDLRRDMKRHLCLNLIKRVPMLEKLDERRQEEVCERLRPVLYTEGSCIIREGDPLEEMLFIVRGSMESSKSTSAGIFNNEILEGGDFYGDEILKWATLTVASTCNSSLQQRPAVSSSLMKLPVSSRTCITLTEVEAFALSAADLKSSVTNIASELQLKDPIRWRSI</sequence>
<keyword evidence="4 10" id="KW-0812">Transmembrane</keyword>
<dbReference type="CDD" id="cd00038">
    <property type="entry name" value="CAP_ED"/>
    <property type="match status" value="1"/>
</dbReference>
<evidence type="ECO:0000256" key="6">
    <source>
        <dbReference type="ARBA" id="ARBA00023065"/>
    </source>
</evidence>
<evidence type="ECO:0000259" key="11">
    <source>
        <dbReference type="PROSITE" id="PS50042"/>
    </source>
</evidence>
<dbReference type="EMBL" id="CAMGYJ010000006">
    <property type="protein sequence ID" value="CAI0428968.1"/>
    <property type="molecule type" value="Genomic_DNA"/>
</dbReference>
<evidence type="ECO:0000256" key="7">
    <source>
        <dbReference type="ARBA" id="ARBA00023136"/>
    </source>
</evidence>
<dbReference type="SUPFAM" id="SSF51206">
    <property type="entry name" value="cAMP-binding domain-like"/>
    <property type="match status" value="1"/>
</dbReference>
<evidence type="ECO:0000256" key="1">
    <source>
        <dbReference type="ARBA" id="ARBA00004141"/>
    </source>
</evidence>
<proteinExistence type="inferred from homology"/>
<evidence type="ECO:0000256" key="3">
    <source>
        <dbReference type="ARBA" id="ARBA00022448"/>
    </source>
</evidence>
<name>A0AAV0L7G1_9ROSI</name>
<dbReference type="InterPro" id="IPR014710">
    <property type="entry name" value="RmlC-like_jellyroll"/>
</dbReference>
<comment type="subcellular location">
    <subcellularLocation>
        <location evidence="1">Membrane</location>
        <topology evidence="1">Multi-pass membrane protein</topology>
    </subcellularLocation>
</comment>
<keyword evidence="5 10" id="KW-1133">Transmembrane helix</keyword>
<evidence type="ECO:0000256" key="5">
    <source>
        <dbReference type="ARBA" id="ARBA00022989"/>
    </source>
</evidence>
<dbReference type="SMART" id="SM00100">
    <property type="entry name" value="cNMP"/>
    <property type="match status" value="1"/>
</dbReference>
<dbReference type="Pfam" id="PF00520">
    <property type="entry name" value="Ion_trans"/>
    <property type="match status" value="1"/>
</dbReference>
<comment type="similarity">
    <text evidence="2">Belongs to the cyclic nucleotide-gated cation channel (TC 1.A.1.5) family.</text>
</comment>
<feature type="transmembrane region" description="Helical" evidence="10">
    <location>
        <begin position="200"/>
        <end position="223"/>
    </location>
</feature>
<evidence type="ECO:0000256" key="2">
    <source>
        <dbReference type="ARBA" id="ARBA00010486"/>
    </source>
</evidence>
<dbReference type="SUPFAM" id="SSF81324">
    <property type="entry name" value="Voltage-gated potassium channels"/>
    <property type="match status" value="1"/>
</dbReference>
<dbReference type="Gene3D" id="1.10.287.630">
    <property type="entry name" value="Helix hairpin bin"/>
    <property type="match status" value="1"/>
</dbReference>
<protein>
    <recommendedName>
        <fullName evidence="11">Cyclic nucleotide-binding domain-containing protein</fullName>
    </recommendedName>
</protein>
<dbReference type="GO" id="GO:0016020">
    <property type="term" value="C:membrane"/>
    <property type="evidence" value="ECO:0007669"/>
    <property type="project" value="UniProtKB-SubCell"/>
</dbReference>
<keyword evidence="7 10" id="KW-0472">Membrane</keyword>
<accession>A0AAV0L7G1</accession>
<keyword evidence="9" id="KW-0407">Ion channel</keyword>
<dbReference type="InterPro" id="IPR018490">
    <property type="entry name" value="cNMP-bd_dom_sf"/>
</dbReference>
<evidence type="ECO:0000256" key="10">
    <source>
        <dbReference type="SAM" id="Phobius"/>
    </source>
</evidence>
<feature type="transmembrane region" description="Helical" evidence="10">
    <location>
        <begin position="126"/>
        <end position="152"/>
    </location>
</feature>
<dbReference type="InterPro" id="IPR005821">
    <property type="entry name" value="Ion_trans_dom"/>
</dbReference>
<keyword evidence="6" id="KW-0406">Ion transport</keyword>
<gene>
    <name evidence="12" type="ORF">LITE_LOCUS21930</name>
</gene>
<reference evidence="12" key="1">
    <citation type="submission" date="2022-08" db="EMBL/GenBank/DDBJ databases">
        <authorList>
            <person name="Gutierrez-Valencia J."/>
        </authorList>
    </citation>
    <scope>NUCLEOTIDE SEQUENCE</scope>
</reference>
<dbReference type="PANTHER" id="PTHR45651:SF5">
    <property type="entry name" value="CYCLIC NUCLEOTIDE-GATED ION CHANNEL 1"/>
    <property type="match status" value="1"/>
</dbReference>
<feature type="transmembrane region" description="Helical" evidence="10">
    <location>
        <begin position="37"/>
        <end position="58"/>
    </location>
</feature>
<feature type="transmembrane region" description="Helical" evidence="10">
    <location>
        <begin position="74"/>
        <end position="92"/>
    </location>
</feature>
<dbReference type="Gene3D" id="2.60.120.10">
    <property type="entry name" value="Jelly Rolls"/>
    <property type="match status" value="1"/>
</dbReference>
<keyword evidence="3" id="KW-0813">Transport</keyword>
<comment type="caution">
    <text evidence="12">The sequence shown here is derived from an EMBL/GenBank/DDBJ whole genome shotgun (WGS) entry which is preliminary data.</text>
</comment>
<keyword evidence="13" id="KW-1185">Reference proteome</keyword>
<feature type="domain" description="Cyclic nucleotide-binding" evidence="11">
    <location>
        <begin position="480"/>
        <end position="552"/>
    </location>
</feature>
<evidence type="ECO:0000313" key="12">
    <source>
        <dbReference type="EMBL" id="CAI0428968.1"/>
    </source>
</evidence>
<evidence type="ECO:0000256" key="8">
    <source>
        <dbReference type="ARBA" id="ARBA00023286"/>
    </source>
</evidence>
<dbReference type="PANTHER" id="PTHR45651">
    <property type="entry name" value="CYCLIC NUCLEOTIDE-GATED ION CHANNEL 15-RELATED-RELATED"/>
    <property type="match status" value="1"/>
</dbReference>
<dbReference type="GO" id="GO:0005216">
    <property type="term" value="F:monoatomic ion channel activity"/>
    <property type="evidence" value="ECO:0007669"/>
    <property type="project" value="InterPro"/>
</dbReference>
<feature type="transmembrane region" description="Helical" evidence="10">
    <location>
        <begin position="378"/>
        <end position="403"/>
    </location>
</feature>
<evidence type="ECO:0000313" key="13">
    <source>
        <dbReference type="Proteomes" id="UP001154282"/>
    </source>
</evidence>
<dbReference type="PROSITE" id="PS50042">
    <property type="entry name" value="CNMP_BINDING_3"/>
    <property type="match status" value="1"/>
</dbReference>
<evidence type="ECO:0000256" key="9">
    <source>
        <dbReference type="ARBA" id="ARBA00023303"/>
    </source>
</evidence>